<dbReference type="Proteomes" id="UP001589854">
    <property type="component" value="Unassembled WGS sequence"/>
</dbReference>
<dbReference type="RefSeq" id="WP_378934074.1">
    <property type="nucleotide sequence ID" value="NZ_JBHLVO010000008.1"/>
</dbReference>
<comment type="caution">
    <text evidence="2">The sequence shown here is derived from an EMBL/GenBank/DDBJ whole genome shotgun (WGS) entry which is preliminary data.</text>
</comment>
<feature type="coiled-coil region" evidence="1">
    <location>
        <begin position="5"/>
        <end position="61"/>
    </location>
</feature>
<dbReference type="EMBL" id="JBHLVO010000008">
    <property type="protein sequence ID" value="MFC0272104.1"/>
    <property type="molecule type" value="Genomic_DNA"/>
</dbReference>
<keyword evidence="3" id="KW-1185">Reference proteome</keyword>
<sequence>MQSVQDRTEKQLNSLQSDVSTIKENVHRIENTQEEVVLGMLIHIKKQVETKESQIQVLNKRLFNVETKTEQTQQ</sequence>
<keyword evidence="1" id="KW-0175">Coiled coil</keyword>
<protein>
    <submittedName>
        <fullName evidence="2">Uncharacterized protein</fullName>
    </submittedName>
</protein>
<evidence type="ECO:0000313" key="2">
    <source>
        <dbReference type="EMBL" id="MFC0272104.1"/>
    </source>
</evidence>
<gene>
    <name evidence="2" type="ORF">ACFFIX_11640</name>
</gene>
<name>A0ABV6GEJ1_9BACI</name>
<reference evidence="2 3" key="1">
    <citation type="submission" date="2024-09" db="EMBL/GenBank/DDBJ databases">
        <authorList>
            <person name="Sun Q."/>
            <person name="Mori K."/>
        </authorList>
    </citation>
    <scope>NUCLEOTIDE SEQUENCE [LARGE SCALE GENOMIC DNA]</scope>
    <source>
        <strain evidence="2 3">CCM 7228</strain>
    </source>
</reference>
<evidence type="ECO:0000256" key="1">
    <source>
        <dbReference type="SAM" id="Coils"/>
    </source>
</evidence>
<evidence type="ECO:0000313" key="3">
    <source>
        <dbReference type="Proteomes" id="UP001589854"/>
    </source>
</evidence>
<proteinExistence type="predicted"/>
<accession>A0ABV6GEJ1</accession>
<organism evidence="2 3">
    <name type="scientific">Metabacillus herbersteinensis</name>
    <dbReference type="NCBI Taxonomy" id="283816"/>
    <lineage>
        <taxon>Bacteria</taxon>
        <taxon>Bacillati</taxon>
        <taxon>Bacillota</taxon>
        <taxon>Bacilli</taxon>
        <taxon>Bacillales</taxon>
        <taxon>Bacillaceae</taxon>
        <taxon>Metabacillus</taxon>
    </lineage>
</organism>